<keyword evidence="1" id="KW-0472">Membrane</keyword>
<dbReference type="Pfam" id="PF03988">
    <property type="entry name" value="DUF347"/>
    <property type="match status" value="4"/>
</dbReference>
<dbReference type="HOGENOM" id="CLU_070268_0_0_9"/>
<feature type="transmembrane region" description="Helical" evidence="1">
    <location>
        <begin position="20"/>
        <end position="39"/>
    </location>
</feature>
<feature type="transmembrane region" description="Helical" evidence="1">
    <location>
        <begin position="72"/>
        <end position="91"/>
    </location>
</feature>
<dbReference type="eggNOG" id="COG4705">
    <property type="taxonomic scope" value="Bacteria"/>
</dbReference>
<dbReference type="STRING" id="663278.Ethha_1122"/>
<dbReference type="Proteomes" id="UP000001551">
    <property type="component" value="Chromosome"/>
</dbReference>
<evidence type="ECO:0000256" key="1">
    <source>
        <dbReference type="SAM" id="Phobius"/>
    </source>
</evidence>
<sequence>MPSSINRDIKRDMLCKVPEVTLFFWITKILTTGMGEVFSDYLAHTLAPVKAVCLGALGLFVALVLQLAVKKYIAWVYWLAVVMVSVFGTMAADVLHVGFGVPYVVSTAGFLTALAIVFILWYRFEKTLSVHSIFTHRREFFYWAAVLVTFALGTAAGDLTATTLHLGYFMSGVLFAAVFAIPAICVRFFGMNRIFAFWFAYIFTRPLGASFADWMGVSRVRGGLEWGTGPVSLVLTILIVTLVGYLSISKRDVAVEQATE</sequence>
<dbReference type="KEGG" id="eha:Ethha_1122"/>
<feature type="transmembrane region" description="Helical" evidence="1">
    <location>
        <begin position="140"/>
        <end position="160"/>
    </location>
</feature>
<dbReference type="AlphaFoldDB" id="E6U4P5"/>
<feature type="transmembrane region" description="Helical" evidence="1">
    <location>
        <begin position="45"/>
        <end position="65"/>
    </location>
</feature>
<name>E6U4P5_ETHHY</name>
<organism evidence="2 3">
    <name type="scientific">Ethanoligenens harbinense (strain DSM 18485 / JCM 12961 / CGMCC 1.5033 / YUAN-3)</name>
    <dbReference type="NCBI Taxonomy" id="663278"/>
    <lineage>
        <taxon>Bacteria</taxon>
        <taxon>Bacillati</taxon>
        <taxon>Bacillota</taxon>
        <taxon>Clostridia</taxon>
        <taxon>Eubacteriales</taxon>
        <taxon>Oscillospiraceae</taxon>
        <taxon>Ethanoligenens</taxon>
    </lineage>
</organism>
<keyword evidence="1" id="KW-1133">Transmembrane helix</keyword>
<evidence type="ECO:0000313" key="3">
    <source>
        <dbReference type="Proteomes" id="UP000001551"/>
    </source>
</evidence>
<accession>E6U4P5</accession>
<feature type="transmembrane region" description="Helical" evidence="1">
    <location>
        <begin position="196"/>
        <end position="217"/>
    </location>
</feature>
<protein>
    <recommendedName>
        <fullName evidence="4">Membrane-anchored protein</fullName>
    </recommendedName>
</protein>
<dbReference type="RefSeq" id="WP_013485034.1">
    <property type="nucleotide sequence ID" value="NC_014828.1"/>
</dbReference>
<evidence type="ECO:0000313" key="2">
    <source>
        <dbReference type="EMBL" id="ADU26673.1"/>
    </source>
</evidence>
<reference evidence="2 3" key="1">
    <citation type="submission" date="2010-12" db="EMBL/GenBank/DDBJ databases">
        <title>Complete sequence of Ethanoligenens harbinense YUAN-3.</title>
        <authorList>
            <person name="Lucas S."/>
            <person name="Copeland A."/>
            <person name="Lapidus A."/>
            <person name="Cheng J.-F."/>
            <person name="Bruce D."/>
            <person name="Goodwin L."/>
            <person name="Pitluck S."/>
            <person name="Chertkov O."/>
            <person name="Misra M."/>
            <person name="Detter J.C."/>
            <person name="Han C."/>
            <person name="Tapia R."/>
            <person name="Land M."/>
            <person name="Hauser L."/>
            <person name="Jeffries C."/>
            <person name="Kyrpides N."/>
            <person name="Ivanova N."/>
            <person name="Mikhailova N."/>
            <person name="Wang A."/>
            <person name="Mouttaki H."/>
            <person name="He Z."/>
            <person name="Zhou J."/>
            <person name="Hemme C.L."/>
            <person name="Woyke T."/>
        </authorList>
    </citation>
    <scope>NUCLEOTIDE SEQUENCE [LARGE SCALE GENOMIC DNA]</scope>
    <source>
        <strain evidence="3">DSM 18485 / JCM 12961 / CGMCC 1.5033 / YUAN-3</strain>
    </source>
</reference>
<keyword evidence="1" id="KW-0812">Transmembrane</keyword>
<gene>
    <name evidence="2" type="ordered locus">Ethha_1122</name>
</gene>
<dbReference type="EMBL" id="CP002400">
    <property type="protein sequence ID" value="ADU26673.1"/>
    <property type="molecule type" value="Genomic_DNA"/>
</dbReference>
<feature type="transmembrane region" description="Helical" evidence="1">
    <location>
        <begin position="229"/>
        <end position="248"/>
    </location>
</feature>
<proteinExistence type="predicted"/>
<feature type="transmembrane region" description="Helical" evidence="1">
    <location>
        <begin position="103"/>
        <end position="124"/>
    </location>
</feature>
<evidence type="ECO:0008006" key="4">
    <source>
        <dbReference type="Google" id="ProtNLM"/>
    </source>
</evidence>
<feature type="transmembrane region" description="Helical" evidence="1">
    <location>
        <begin position="166"/>
        <end position="189"/>
    </location>
</feature>
<keyword evidence="3" id="KW-1185">Reference proteome</keyword>
<dbReference type="InterPro" id="IPR007136">
    <property type="entry name" value="DUF347"/>
</dbReference>